<protein>
    <submittedName>
        <fullName evidence="1">Uncharacterized protein</fullName>
    </submittedName>
</protein>
<dbReference type="EMBL" id="FWWU01000002">
    <property type="protein sequence ID" value="SMB78570.1"/>
    <property type="molecule type" value="Genomic_DNA"/>
</dbReference>
<dbReference type="AlphaFoldDB" id="A0A1W1UC03"/>
<keyword evidence="2" id="KW-1185">Reference proteome</keyword>
<name>A0A1W1UC03_9DEIO</name>
<evidence type="ECO:0000313" key="1">
    <source>
        <dbReference type="EMBL" id="SMB78570.1"/>
    </source>
</evidence>
<reference evidence="1 2" key="1">
    <citation type="submission" date="2017-04" db="EMBL/GenBank/DDBJ databases">
        <authorList>
            <person name="Afonso C.L."/>
            <person name="Miller P.J."/>
            <person name="Scott M.A."/>
            <person name="Spackman E."/>
            <person name="Goraichik I."/>
            <person name="Dimitrov K.M."/>
            <person name="Suarez D.L."/>
            <person name="Swayne D.E."/>
        </authorList>
    </citation>
    <scope>NUCLEOTIDE SEQUENCE [LARGE SCALE GENOMIC DNA]</scope>
    <source>
        <strain evidence="1 2">KR-140</strain>
    </source>
</reference>
<organism evidence="1 2">
    <name type="scientific">Deinococcus hopiensis KR-140</name>
    <dbReference type="NCBI Taxonomy" id="695939"/>
    <lineage>
        <taxon>Bacteria</taxon>
        <taxon>Thermotogati</taxon>
        <taxon>Deinococcota</taxon>
        <taxon>Deinococci</taxon>
        <taxon>Deinococcales</taxon>
        <taxon>Deinococcaceae</taxon>
        <taxon>Deinococcus</taxon>
    </lineage>
</organism>
<gene>
    <name evidence="1" type="ORF">SAMN00790413_06712</name>
</gene>
<proteinExistence type="predicted"/>
<dbReference type="Proteomes" id="UP000192582">
    <property type="component" value="Unassembled WGS sequence"/>
</dbReference>
<accession>A0A1W1UC03</accession>
<sequence>MRVDLIRAALIATPHVMHLSTAAGDNRYINSCGNLSLSQNFQ</sequence>
<evidence type="ECO:0000313" key="2">
    <source>
        <dbReference type="Proteomes" id="UP000192582"/>
    </source>
</evidence>